<dbReference type="Pfam" id="PF19289">
    <property type="entry name" value="PmbA_TldD_3rd"/>
    <property type="match status" value="1"/>
</dbReference>
<dbReference type="OrthoDB" id="229879at2"/>
<dbReference type="InterPro" id="IPR002510">
    <property type="entry name" value="Metalloprtase-TldD/E_N"/>
</dbReference>
<evidence type="ECO:0000259" key="5">
    <source>
        <dbReference type="Pfam" id="PF01523"/>
    </source>
</evidence>
<dbReference type="Gene3D" id="3.30.2290.10">
    <property type="entry name" value="PmbA/TldD superfamily"/>
    <property type="match status" value="1"/>
</dbReference>
<keyword evidence="9" id="KW-1185">Reference proteome</keyword>
<keyword evidence="3" id="KW-0378">Hydrolase</keyword>
<protein>
    <submittedName>
        <fullName evidence="8">Protease TldD</fullName>
    </submittedName>
</protein>
<dbReference type="InterPro" id="IPR036059">
    <property type="entry name" value="TldD/PmbA_sf"/>
</dbReference>
<dbReference type="RefSeq" id="WP_145191275.1">
    <property type="nucleotide sequence ID" value="NZ_CP036290.1"/>
</dbReference>
<dbReference type="GO" id="GO:0006508">
    <property type="term" value="P:proteolysis"/>
    <property type="evidence" value="ECO:0007669"/>
    <property type="project" value="UniProtKB-KW"/>
</dbReference>
<dbReference type="InterPro" id="IPR035068">
    <property type="entry name" value="TldD/PmbA_N"/>
</dbReference>
<keyword evidence="4" id="KW-0482">Metalloprotease</keyword>
<comment type="similarity">
    <text evidence="1">Belongs to the peptidase U62 family.</text>
</comment>
<evidence type="ECO:0000256" key="3">
    <source>
        <dbReference type="ARBA" id="ARBA00022801"/>
    </source>
</evidence>
<evidence type="ECO:0000256" key="2">
    <source>
        <dbReference type="ARBA" id="ARBA00022670"/>
    </source>
</evidence>
<dbReference type="PIRSF" id="PIRSF004919">
    <property type="entry name" value="TldD"/>
    <property type="match status" value="1"/>
</dbReference>
<sequence length="479" mass="50776">MKTADPSARWLHDFEVDEPTCRRVLDAALERGADRADLYFQRVAQTSLSLEDGIVSRASTAVDRGVGIRSVLGDQTGFAYCEDLTEAPMRAAARAAATIASGPASAAARGVGVPIGGRGLYPVDRGWPDVELGAKLAIVRSVEERLRSADARIAKVSVSWVDSDEYVALVADDGRAASDRRPMAVLRASVTLVDGANVESNFWSLATRNGLEWFEESRLDAFAKDLIARTSILFEARRPPAGEMPVVLAAGASGILLHEAIGHGLEADANRKGVSIYANKVGERVAMEEVTVVDSGLHAGERGALEVDDEGNASERTVLIQSGVLEGYLHDTISAKHYDVAPTGSGRRESFRHVPLPRMRCTYMESGTAEPADVIASVKNGILAENFANGQVQIGAGDFTFFVKNGWLIEDGKVTAPIKDVNIIGNGPEALSRITMVANDSKLDTGGWTCGKAGQSVPVSQGMPTSLVSSLTVGGTNAQ</sequence>
<dbReference type="Proteomes" id="UP000319342">
    <property type="component" value="Chromosome"/>
</dbReference>
<dbReference type="Pfam" id="PF19290">
    <property type="entry name" value="PmbA_TldD_2nd"/>
    <property type="match status" value="1"/>
</dbReference>
<dbReference type="EMBL" id="CP036290">
    <property type="protein sequence ID" value="QDU86297.1"/>
    <property type="molecule type" value="Genomic_DNA"/>
</dbReference>
<dbReference type="InterPro" id="IPR045569">
    <property type="entry name" value="Metalloprtase-TldD/E_C"/>
</dbReference>
<evidence type="ECO:0000259" key="6">
    <source>
        <dbReference type="Pfam" id="PF19289"/>
    </source>
</evidence>
<name>A0A518D490_9BACT</name>
<reference evidence="8 9" key="1">
    <citation type="submission" date="2019-02" db="EMBL/GenBank/DDBJ databases">
        <title>Deep-cultivation of Planctomycetes and their phenomic and genomic characterization uncovers novel biology.</title>
        <authorList>
            <person name="Wiegand S."/>
            <person name="Jogler M."/>
            <person name="Boedeker C."/>
            <person name="Pinto D."/>
            <person name="Vollmers J."/>
            <person name="Rivas-Marin E."/>
            <person name="Kohn T."/>
            <person name="Peeters S.H."/>
            <person name="Heuer A."/>
            <person name="Rast P."/>
            <person name="Oberbeckmann S."/>
            <person name="Bunk B."/>
            <person name="Jeske O."/>
            <person name="Meyerdierks A."/>
            <person name="Storesund J.E."/>
            <person name="Kallscheuer N."/>
            <person name="Luecker S."/>
            <person name="Lage O.M."/>
            <person name="Pohl T."/>
            <person name="Merkel B.J."/>
            <person name="Hornburger P."/>
            <person name="Mueller R.-W."/>
            <person name="Bruemmer F."/>
            <person name="Labrenz M."/>
            <person name="Spormann A.M."/>
            <person name="Op den Camp H."/>
            <person name="Overmann J."/>
            <person name="Amann R."/>
            <person name="Jetten M.S.M."/>
            <person name="Mascher T."/>
            <person name="Medema M.H."/>
            <person name="Devos D.P."/>
            <person name="Kaster A.-K."/>
            <person name="Ovreas L."/>
            <person name="Rohde M."/>
            <person name="Galperin M.Y."/>
            <person name="Jogler C."/>
        </authorList>
    </citation>
    <scope>NUCLEOTIDE SEQUENCE [LARGE SCALE GENOMIC DNA]</scope>
    <source>
        <strain evidence="8 9">Pla163</strain>
    </source>
</reference>
<dbReference type="AlphaFoldDB" id="A0A518D490"/>
<dbReference type="InterPro" id="IPR045570">
    <property type="entry name" value="Metalloprtase-TldD/E_cen_dom"/>
</dbReference>
<dbReference type="SUPFAM" id="SSF111283">
    <property type="entry name" value="Putative modulator of DNA gyrase, PmbA/TldD"/>
    <property type="match status" value="1"/>
</dbReference>
<evidence type="ECO:0000256" key="4">
    <source>
        <dbReference type="ARBA" id="ARBA00023049"/>
    </source>
</evidence>
<gene>
    <name evidence="8" type="ORF">Pla163_34480</name>
</gene>
<accession>A0A518D490</accession>
<evidence type="ECO:0000313" key="9">
    <source>
        <dbReference type="Proteomes" id="UP000319342"/>
    </source>
</evidence>
<dbReference type="InterPro" id="IPR051463">
    <property type="entry name" value="Peptidase_U62_metallo"/>
</dbReference>
<evidence type="ECO:0000313" key="8">
    <source>
        <dbReference type="EMBL" id="QDU86297.1"/>
    </source>
</evidence>
<evidence type="ECO:0000256" key="1">
    <source>
        <dbReference type="ARBA" id="ARBA00005836"/>
    </source>
</evidence>
<dbReference type="GO" id="GO:0008237">
    <property type="term" value="F:metallopeptidase activity"/>
    <property type="evidence" value="ECO:0007669"/>
    <property type="project" value="UniProtKB-KW"/>
</dbReference>
<dbReference type="GO" id="GO:0005829">
    <property type="term" value="C:cytosol"/>
    <property type="evidence" value="ECO:0007669"/>
    <property type="project" value="TreeGrafter"/>
</dbReference>
<organism evidence="8 9">
    <name type="scientific">Rohdeia mirabilis</name>
    <dbReference type="NCBI Taxonomy" id="2528008"/>
    <lineage>
        <taxon>Bacteria</taxon>
        <taxon>Pseudomonadati</taxon>
        <taxon>Planctomycetota</taxon>
        <taxon>Planctomycetia</taxon>
        <taxon>Planctomycetia incertae sedis</taxon>
        <taxon>Rohdeia</taxon>
    </lineage>
</organism>
<feature type="domain" description="Metalloprotease TldD/E N-terminal" evidence="5">
    <location>
        <begin position="36"/>
        <end position="99"/>
    </location>
</feature>
<proteinExistence type="inferred from homology"/>
<dbReference type="InterPro" id="IPR025502">
    <property type="entry name" value="TldD"/>
</dbReference>
<dbReference type="PANTHER" id="PTHR30624:SF4">
    <property type="entry name" value="METALLOPROTEASE TLDD"/>
    <property type="match status" value="1"/>
</dbReference>
<dbReference type="PANTHER" id="PTHR30624">
    <property type="entry name" value="UNCHARACTERIZED PROTEIN TLDD AND PMBA"/>
    <property type="match status" value="1"/>
</dbReference>
<dbReference type="Pfam" id="PF01523">
    <property type="entry name" value="PmbA_TldD_1st"/>
    <property type="match status" value="1"/>
</dbReference>
<feature type="domain" description="Metalloprotease TldD/E C-terminal" evidence="6">
    <location>
        <begin position="242"/>
        <end position="475"/>
    </location>
</feature>
<keyword evidence="2 8" id="KW-0645">Protease</keyword>
<feature type="domain" description="Metalloprotease TldD/E central" evidence="7">
    <location>
        <begin position="128"/>
        <end position="230"/>
    </location>
</feature>
<evidence type="ECO:0000259" key="7">
    <source>
        <dbReference type="Pfam" id="PF19290"/>
    </source>
</evidence>